<feature type="domain" description="3-keto-alpha-glucoside-1,2-lyase/3-keto-2-hydroxy-glucal hydratase" evidence="2">
    <location>
        <begin position="28"/>
        <end position="217"/>
    </location>
</feature>
<feature type="signal peptide" evidence="1">
    <location>
        <begin position="1"/>
        <end position="23"/>
    </location>
</feature>
<reference evidence="4" key="1">
    <citation type="submission" date="2011-02" db="EMBL/GenBank/DDBJ databases">
        <title>The complete genome of Planctomyces brasiliensis DSM 5305.</title>
        <authorList>
            <person name="Lucas S."/>
            <person name="Copeland A."/>
            <person name="Lapidus A."/>
            <person name="Bruce D."/>
            <person name="Goodwin L."/>
            <person name="Pitluck S."/>
            <person name="Kyrpides N."/>
            <person name="Mavromatis K."/>
            <person name="Pagani I."/>
            <person name="Ivanova N."/>
            <person name="Ovchinnikova G."/>
            <person name="Lu M."/>
            <person name="Detter J.C."/>
            <person name="Han C."/>
            <person name="Land M."/>
            <person name="Hauser L."/>
            <person name="Markowitz V."/>
            <person name="Cheng J.-F."/>
            <person name="Hugenholtz P."/>
            <person name="Woyke T."/>
            <person name="Wu D."/>
            <person name="Tindall B."/>
            <person name="Pomrenke H.G."/>
            <person name="Brambilla E."/>
            <person name="Klenk H.-P."/>
            <person name="Eisen J.A."/>
        </authorList>
    </citation>
    <scope>NUCLEOTIDE SEQUENCE [LARGE SCALE GENOMIC DNA]</scope>
    <source>
        <strain evidence="4">ATCC 49424 / DSM 5305 / JCM 21570 / NBRC 103401 / IFAM 1448</strain>
    </source>
</reference>
<evidence type="ECO:0000256" key="1">
    <source>
        <dbReference type="SAM" id="SignalP"/>
    </source>
</evidence>
<dbReference type="eggNOG" id="COG1387">
    <property type="taxonomic scope" value="Bacteria"/>
</dbReference>
<dbReference type="Pfam" id="PF06439">
    <property type="entry name" value="3keto-disac_hyd"/>
    <property type="match status" value="1"/>
</dbReference>
<proteinExistence type="predicted"/>
<dbReference type="HOGENOM" id="CLU_073042_2_1_0"/>
<dbReference type="AlphaFoldDB" id="F0SG20"/>
<dbReference type="RefSeq" id="WP_013627052.1">
    <property type="nucleotide sequence ID" value="NC_015174.1"/>
</dbReference>
<feature type="chain" id="PRO_5003260437" description="3-keto-alpha-glucoside-1,2-lyase/3-keto-2-hydroxy-glucal hydratase domain-containing protein" evidence="1">
    <location>
        <begin position="24"/>
        <end position="220"/>
    </location>
</feature>
<keyword evidence="1" id="KW-0732">Signal</keyword>
<dbReference type="Proteomes" id="UP000006860">
    <property type="component" value="Chromosome"/>
</dbReference>
<sequence>MRATTIFACTVLLALPTPLPAIAAEESGWCELFNGSDLTGWEANDRPESFTVEDGLLKAHGKNGMSHLFYQGDTSEDVSFKDFELVAVVKSEPKSNSGFFFHTDRALRKGKYLNKGYEVQLNSAPKEKHKTGSLYAVVQVDESPVDETDWFQIRIRVEGQRIQVFVNDQQLVDYTEPANPEREPSRAKRLLDPSGGAIAIQAHDPNSIFYFKQIKIRRLD</sequence>
<gene>
    <name evidence="3" type="ordered locus">Plabr_0682</name>
</gene>
<dbReference type="STRING" id="756272.Plabr_0682"/>
<accession>F0SG20</accession>
<dbReference type="EMBL" id="CP002546">
    <property type="protein sequence ID" value="ADY58309.1"/>
    <property type="molecule type" value="Genomic_DNA"/>
</dbReference>
<organism evidence="3 4">
    <name type="scientific">Rubinisphaera brasiliensis (strain ATCC 49424 / DSM 5305 / JCM 21570 / IAM 15109 / NBRC 103401 / IFAM 1448)</name>
    <name type="common">Planctomyces brasiliensis</name>
    <dbReference type="NCBI Taxonomy" id="756272"/>
    <lineage>
        <taxon>Bacteria</taxon>
        <taxon>Pseudomonadati</taxon>
        <taxon>Planctomycetota</taxon>
        <taxon>Planctomycetia</taxon>
        <taxon>Planctomycetales</taxon>
        <taxon>Planctomycetaceae</taxon>
        <taxon>Rubinisphaera</taxon>
    </lineage>
</organism>
<evidence type="ECO:0000313" key="3">
    <source>
        <dbReference type="EMBL" id="ADY58309.1"/>
    </source>
</evidence>
<evidence type="ECO:0000313" key="4">
    <source>
        <dbReference type="Proteomes" id="UP000006860"/>
    </source>
</evidence>
<dbReference type="KEGG" id="pbs:Plabr_0682"/>
<keyword evidence="4" id="KW-1185">Reference proteome</keyword>
<evidence type="ECO:0000259" key="2">
    <source>
        <dbReference type="Pfam" id="PF06439"/>
    </source>
</evidence>
<dbReference type="GO" id="GO:0016787">
    <property type="term" value="F:hydrolase activity"/>
    <property type="evidence" value="ECO:0007669"/>
    <property type="project" value="InterPro"/>
</dbReference>
<dbReference type="OrthoDB" id="242352at2"/>
<dbReference type="Gene3D" id="2.60.120.560">
    <property type="entry name" value="Exo-inulinase, domain 1"/>
    <property type="match status" value="1"/>
</dbReference>
<protein>
    <recommendedName>
        <fullName evidence="2">3-keto-alpha-glucoside-1,2-lyase/3-keto-2-hydroxy-glucal hydratase domain-containing protein</fullName>
    </recommendedName>
</protein>
<dbReference type="InterPro" id="IPR010496">
    <property type="entry name" value="AL/BT2_dom"/>
</dbReference>
<name>F0SG20_RUBBR</name>